<dbReference type="OrthoDB" id="9805337at2"/>
<evidence type="ECO:0000313" key="3">
    <source>
        <dbReference type="EMBL" id="PRD15406.1"/>
    </source>
</evidence>
<dbReference type="Gene3D" id="3.30.9.10">
    <property type="entry name" value="D-Amino Acid Oxidase, subunit A, domain 2"/>
    <property type="match status" value="1"/>
</dbReference>
<dbReference type="Gene3D" id="3.50.50.60">
    <property type="entry name" value="FAD/NAD(P)-binding domain"/>
    <property type="match status" value="2"/>
</dbReference>
<dbReference type="GO" id="GO:0005737">
    <property type="term" value="C:cytoplasm"/>
    <property type="evidence" value="ECO:0007669"/>
    <property type="project" value="TreeGrafter"/>
</dbReference>
<dbReference type="Proteomes" id="UP000239181">
    <property type="component" value="Unassembled WGS sequence"/>
</dbReference>
<dbReference type="PANTHER" id="PTHR13847:SF289">
    <property type="entry name" value="GLYCINE OXIDASE"/>
    <property type="match status" value="1"/>
</dbReference>
<proteinExistence type="predicted"/>
<protein>
    <recommendedName>
        <fullName evidence="2">FAD dependent oxidoreductase domain-containing protein</fullName>
    </recommendedName>
</protein>
<organism evidence="3 4">
    <name type="scientific">Pantoea coffeiphila</name>
    <dbReference type="NCBI Taxonomy" id="1465635"/>
    <lineage>
        <taxon>Bacteria</taxon>
        <taxon>Pseudomonadati</taxon>
        <taxon>Pseudomonadota</taxon>
        <taxon>Gammaproteobacteria</taxon>
        <taxon>Enterobacterales</taxon>
        <taxon>Erwiniaceae</taxon>
        <taxon>Pantoea</taxon>
    </lineage>
</organism>
<dbReference type="Pfam" id="PF01266">
    <property type="entry name" value="DAO"/>
    <property type="match status" value="1"/>
</dbReference>
<sequence>MSTDCIVIGSGVIGCATALRLQREGHSVLLLDASRPGAGASFGNAGMVGPNAVVPMATPGFWRQLPALLFGDRKSVIVRPHALPDALRWLRLSLKMANEAQLLRSRDGLHRLHHQAIEGWRELLGEEAWTPLFHPGSTVSRHESTRAEAVMASLATRLREQIGVSTRIITPATIARCFPEIAAERAIFTAVDHTAAVRDPAALLETLRQNFIAAGGRWQRYRAERLAVSEGRIRSLTGDGGRLHADHYILAAGHASTALLPTSNLHIPLIAERGYHIMLERSRPLFADSPQDGFTPCVLHDASHKCVITEMSGGIRVSGFAEYAHPGSPARRDCYDRLERYFRQRFPRYPRVRLSQWYGHRPSTPDSLPYIDRHPTAANLICAFGHGHYGMSGAPATAQRVSDLIASADDSAARSPFSLRRFTDE</sequence>
<comment type="caution">
    <text evidence="3">The sequence shown here is derived from an EMBL/GenBank/DDBJ whole genome shotgun (WGS) entry which is preliminary data.</text>
</comment>
<dbReference type="GO" id="GO:0016491">
    <property type="term" value="F:oxidoreductase activity"/>
    <property type="evidence" value="ECO:0007669"/>
    <property type="project" value="UniProtKB-KW"/>
</dbReference>
<evidence type="ECO:0000259" key="2">
    <source>
        <dbReference type="Pfam" id="PF01266"/>
    </source>
</evidence>
<name>A0A2S9ICA0_9GAMM</name>
<dbReference type="AlphaFoldDB" id="A0A2S9ICA0"/>
<dbReference type="SUPFAM" id="SSF54373">
    <property type="entry name" value="FAD-linked reductases, C-terminal domain"/>
    <property type="match status" value="1"/>
</dbReference>
<dbReference type="EMBL" id="PDET01000006">
    <property type="protein sequence ID" value="PRD15406.1"/>
    <property type="molecule type" value="Genomic_DNA"/>
</dbReference>
<dbReference type="SUPFAM" id="SSF51971">
    <property type="entry name" value="Nucleotide-binding domain"/>
    <property type="match status" value="1"/>
</dbReference>
<evidence type="ECO:0000256" key="1">
    <source>
        <dbReference type="ARBA" id="ARBA00023002"/>
    </source>
</evidence>
<accession>A0A2S9ICA0</accession>
<keyword evidence="4" id="KW-1185">Reference proteome</keyword>
<keyword evidence="1" id="KW-0560">Oxidoreductase</keyword>
<dbReference type="PANTHER" id="PTHR13847">
    <property type="entry name" value="SARCOSINE DEHYDROGENASE-RELATED"/>
    <property type="match status" value="1"/>
</dbReference>
<dbReference type="InterPro" id="IPR006076">
    <property type="entry name" value="FAD-dep_OxRdtase"/>
</dbReference>
<reference evidence="3 4" key="1">
    <citation type="submission" date="2017-10" db="EMBL/GenBank/DDBJ databases">
        <title>Draft genome of two endophytic bacteria isolated from 'guarana' Paullinia cupana (Mart.) Ducke.</title>
        <authorList>
            <person name="Siqueira K.A."/>
            <person name="Liotti R.G."/>
            <person name="Mendes T.A."/>
            <person name="Soares M.A."/>
        </authorList>
    </citation>
    <scope>NUCLEOTIDE SEQUENCE [LARGE SCALE GENOMIC DNA]</scope>
    <source>
        <strain evidence="3 4">342</strain>
    </source>
</reference>
<feature type="domain" description="FAD dependent oxidoreductase" evidence="2">
    <location>
        <begin position="4"/>
        <end position="404"/>
    </location>
</feature>
<gene>
    <name evidence="3" type="ORF">CQW29_10370</name>
</gene>
<dbReference type="RefSeq" id="WP_105592666.1">
    <property type="nucleotide sequence ID" value="NZ_PDET01000006.1"/>
</dbReference>
<evidence type="ECO:0000313" key="4">
    <source>
        <dbReference type="Proteomes" id="UP000239181"/>
    </source>
</evidence>
<dbReference type="InterPro" id="IPR036188">
    <property type="entry name" value="FAD/NAD-bd_sf"/>
</dbReference>